<sequence length="382" mass="45432">MQTQNKPVAKYILSTLPDTVYLKKQQNIYEDRDSMIYDILDNIQDYPGSKVFGGFHRDFFAKMPFKDIDIRFKFKTEATFFIERMQKKYNIKFMKPSYKSNGCYTICVQSKSNSEVNIYLDVSYKRDVNGSIYKKKFFDFDVNMLSSQVHYSDRWYLRYLNTINPHCQILDILDNCARKQFIVLNYNGKSEILHKPSYTAIIDSNGRIIRMKRNLSSCGSFMSKIMDSDCINYHTIRGKKLLLRKKKMESRGWTCLNEECSNPVCILAPESLRNKYKEYVQEIKLQRLKRAEEKLKKAEEKIRARELSRQKKDREIKSFGYIPGLISRKMVRKNQYSKSIEAKEIHLAKKSFLKKLKEEELICGKTRKKYRSKRSGKNRYDF</sequence>
<feature type="coiled-coil region" evidence="1">
    <location>
        <begin position="281"/>
        <end position="315"/>
    </location>
</feature>
<dbReference type="EMBL" id="MN175499">
    <property type="protein sequence ID" value="QID06508.1"/>
    <property type="molecule type" value="Genomic_DNA"/>
</dbReference>
<proteinExistence type="predicted"/>
<dbReference type="InterPro" id="IPR043908">
    <property type="entry name" value="DUF5769"/>
</dbReference>
<evidence type="ECO:0000313" key="2">
    <source>
        <dbReference type="EMBL" id="QID06508.1"/>
    </source>
</evidence>
<organism evidence="2">
    <name type="scientific">Borely moumouvirus</name>
    <dbReference type="NCBI Taxonomy" id="2712067"/>
    <lineage>
        <taxon>Viruses</taxon>
        <taxon>Varidnaviria</taxon>
        <taxon>Bamfordvirae</taxon>
        <taxon>Nucleocytoviricota</taxon>
        <taxon>Megaviricetes</taxon>
        <taxon>Imitervirales</taxon>
        <taxon>Mimiviridae</taxon>
        <taxon>Megamimivirinae</taxon>
        <taxon>Moumouvirus</taxon>
    </lineage>
</organism>
<evidence type="ECO:0000256" key="1">
    <source>
        <dbReference type="SAM" id="Coils"/>
    </source>
</evidence>
<reference evidence="2" key="1">
    <citation type="submission" date="2019-07" db="EMBL/GenBank/DDBJ databases">
        <title>The discovery of a new lineage B mimivirus raises questions about particles surface fibrils.</title>
        <authorList>
            <person name="Silva L.K.S."/>
            <person name="Rodrigues R.A.L."/>
            <person name="Andrade A.C.S.P."/>
            <person name="Hikida H."/>
            <person name="Andreani J."/>
            <person name="Levasseur A."/>
            <person name="La Scola B."/>
            <person name="Abrahao J.S."/>
        </authorList>
    </citation>
    <scope>NUCLEOTIDE SEQUENCE</scope>
    <source>
        <strain evidence="2">B60</strain>
    </source>
</reference>
<keyword evidence="1" id="KW-0175">Coiled coil</keyword>
<protein>
    <submittedName>
        <fullName evidence="2">NT pol-beta-like superfamily protein</fullName>
    </submittedName>
</protein>
<name>A0A6G6ADU5_9VIRU</name>
<accession>A0A6G6ADU5</accession>
<dbReference type="Pfam" id="PF19073">
    <property type="entry name" value="DUF5769"/>
    <property type="match status" value="1"/>
</dbReference>